<dbReference type="InterPro" id="IPR003718">
    <property type="entry name" value="OsmC/Ohr_fam"/>
</dbReference>
<sequence>MSGDVISISLVQQQDFQFRNDFGASVPPLVTDEPPPLGQGEGPAPQQLLLAAVANCLSASLLFALRKFKQQAEPLQTAASCLIDRNENGRLRVMSIDVTLRLGQPASGIDHLDRILGGFQEYCTVSQSVGRGIPIRVQVQDADGSFLM</sequence>
<organism evidence="1 2">
    <name type="scientific">Pseudogulbenkiania subflava DSM 22618</name>
    <dbReference type="NCBI Taxonomy" id="1123014"/>
    <lineage>
        <taxon>Bacteria</taxon>
        <taxon>Pseudomonadati</taxon>
        <taxon>Pseudomonadota</taxon>
        <taxon>Betaproteobacteria</taxon>
        <taxon>Neisseriales</taxon>
        <taxon>Chromobacteriaceae</taxon>
        <taxon>Pseudogulbenkiania</taxon>
    </lineage>
</organism>
<dbReference type="InterPro" id="IPR015946">
    <property type="entry name" value="KH_dom-like_a/b"/>
</dbReference>
<evidence type="ECO:0000313" key="1">
    <source>
        <dbReference type="EMBL" id="SMF49621.1"/>
    </source>
</evidence>
<dbReference type="AlphaFoldDB" id="A0A1Y6C7V8"/>
<dbReference type="InterPro" id="IPR036102">
    <property type="entry name" value="OsmC/Ohrsf"/>
</dbReference>
<protein>
    <submittedName>
        <fullName evidence="1">Uncharacterized OsmC-related protein</fullName>
    </submittedName>
</protein>
<proteinExistence type="predicted"/>
<dbReference type="Pfam" id="PF02566">
    <property type="entry name" value="OsmC"/>
    <property type="match status" value="1"/>
</dbReference>
<accession>A0A1Y6C7V8</accession>
<reference evidence="2" key="1">
    <citation type="submission" date="2017-04" db="EMBL/GenBank/DDBJ databases">
        <authorList>
            <person name="Varghese N."/>
            <person name="Submissions S."/>
        </authorList>
    </citation>
    <scope>NUCLEOTIDE SEQUENCE [LARGE SCALE GENOMIC DNA]</scope>
    <source>
        <strain evidence="2">DSM 22618</strain>
    </source>
</reference>
<dbReference type="Proteomes" id="UP000192920">
    <property type="component" value="Unassembled WGS sequence"/>
</dbReference>
<dbReference type="STRING" id="1123014.SAMN02745746_03663"/>
<name>A0A1Y6C7V8_9NEIS</name>
<dbReference type="RefSeq" id="WP_085277669.1">
    <property type="nucleotide sequence ID" value="NZ_FXAG01000026.1"/>
</dbReference>
<dbReference type="EMBL" id="FXAG01000026">
    <property type="protein sequence ID" value="SMF49621.1"/>
    <property type="molecule type" value="Genomic_DNA"/>
</dbReference>
<keyword evidence="2" id="KW-1185">Reference proteome</keyword>
<dbReference type="SUPFAM" id="SSF82784">
    <property type="entry name" value="OsmC-like"/>
    <property type="match status" value="1"/>
</dbReference>
<gene>
    <name evidence="1" type="ORF">SAMN02745746_03663</name>
</gene>
<dbReference type="Gene3D" id="3.30.300.20">
    <property type="match status" value="1"/>
</dbReference>
<evidence type="ECO:0000313" key="2">
    <source>
        <dbReference type="Proteomes" id="UP000192920"/>
    </source>
</evidence>